<organism evidence="2 3">
    <name type="scientific">Roseinatronobacter thiooxidans</name>
    <dbReference type="NCBI Taxonomy" id="121821"/>
    <lineage>
        <taxon>Bacteria</taxon>
        <taxon>Pseudomonadati</taxon>
        <taxon>Pseudomonadota</taxon>
        <taxon>Alphaproteobacteria</taxon>
        <taxon>Rhodobacterales</taxon>
        <taxon>Paracoccaceae</taxon>
        <taxon>Roseinatronobacter</taxon>
    </lineage>
</organism>
<dbReference type="PANTHER" id="PTHR11040:SF70">
    <property type="entry name" value="OS05G0316100 PROTEIN"/>
    <property type="match status" value="1"/>
</dbReference>
<dbReference type="STRING" id="121821.GCA_001870675_02859"/>
<accession>A0A2W7QEX2</accession>
<dbReference type="OrthoDB" id="9787346at2"/>
<feature type="transmembrane region" description="Helical" evidence="1">
    <location>
        <begin position="69"/>
        <end position="86"/>
    </location>
</feature>
<evidence type="ECO:0000313" key="2">
    <source>
        <dbReference type="EMBL" id="PZX46783.1"/>
    </source>
</evidence>
<evidence type="ECO:0000256" key="1">
    <source>
        <dbReference type="SAM" id="Phobius"/>
    </source>
</evidence>
<dbReference type="RefSeq" id="WP_071470659.1">
    <property type="nucleotide sequence ID" value="NZ_MEHT01000045.1"/>
</dbReference>
<evidence type="ECO:0000313" key="3">
    <source>
        <dbReference type="Proteomes" id="UP000249364"/>
    </source>
</evidence>
<feature type="transmembrane region" description="Helical" evidence="1">
    <location>
        <begin position="6"/>
        <end position="30"/>
    </location>
</feature>
<feature type="transmembrane region" description="Helical" evidence="1">
    <location>
        <begin position="106"/>
        <end position="130"/>
    </location>
</feature>
<keyword evidence="1" id="KW-0472">Membrane</keyword>
<gene>
    <name evidence="2" type="ORF">LY56_00992</name>
</gene>
<dbReference type="AlphaFoldDB" id="A0A2W7QEX2"/>
<keyword evidence="1" id="KW-1133">Transmembrane helix</keyword>
<keyword evidence="3" id="KW-1185">Reference proteome</keyword>
<dbReference type="Proteomes" id="UP000249364">
    <property type="component" value="Unassembled WGS sequence"/>
</dbReference>
<feature type="transmembrane region" description="Helical" evidence="1">
    <location>
        <begin position="178"/>
        <end position="211"/>
    </location>
</feature>
<proteinExistence type="predicted"/>
<dbReference type="PANTHER" id="PTHR11040">
    <property type="entry name" value="ZINC/IRON TRANSPORTER"/>
    <property type="match status" value="1"/>
</dbReference>
<feature type="transmembrane region" description="Helical" evidence="1">
    <location>
        <begin position="227"/>
        <end position="245"/>
    </location>
</feature>
<protein>
    <submittedName>
        <fullName evidence="2">Zinc transporter ZupT</fullName>
    </submittedName>
</protein>
<dbReference type="GO" id="GO:0016020">
    <property type="term" value="C:membrane"/>
    <property type="evidence" value="ECO:0007669"/>
    <property type="project" value="TreeGrafter"/>
</dbReference>
<feature type="transmembrane region" description="Helical" evidence="1">
    <location>
        <begin position="37"/>
        <end position="57"/>
    </location>
</feature>
<reference evidence="2 3" key="1">
    <citation type="submission" date="2018-06" db="EMBL/GenBank/DDBJ databases">
        <title>Genomic Encyclopedia of Archaeal and Bacterial Type Strains, Phase II (KMG-II): from individual species to whole genera.</title>
        <authorList>
            <person name="Goeker M."/>
        </authorList>
    </citation>
    <scope>NUCLEOTIDE SEQUENCE [LARGE SCALE GENOMIC DNA]</scope>
    <source>
        <strain evidence="2 3">DSM 13087</strain>
    </source>
</reference>
<keyword evidence="1" id="KW-0812">Transmembrane</keyword>
<name>A0A2W7QEX2_9RHOB</name>
<feature type="transmembrane region" description="Helical" evidence="1">
    <location>
        <begin position="136"/>
        <end position="157"/>
    </location>
</feature>
<comment type="caution">
    <text evidence="2">The sequence shown here is derived from an EMBL/GenBank/DDBJ whole genome shotgun (WGS) entry which is preliminary data.</text>
</comment>
<dbReference type="EMBL" id="QKZQ01000003">
    <property type="protein sequence ID" value="PZX46783.1"/>
    <property type="molecule type" value="Genomic_DNA"/>
</dbReference>
<sequence>MSDPTVLLVLVAAAITAIATGLGALPLLALRTVTPRALAYGNAVAAGLMLAATFSLVVEGFAFSGPRTILGLLLGLGGIWLAKLYFDGKEGVSIANANGADALKILLIMGVMTVHSAAEGVGVGVAYGSGRELGDFITIAIALHNVPEGLAIALVMVPRGASVAKAAWWSILSSAPQPLLAVPAFLFVLAFAPVLPVGLGLAAGAMLWMIFSELLPEATEGVDSSNLGVIVTLAFTAMMAVTLVLG</sequence>
<dbReference type="GO" id="GO:0005385">
    <property type="term" value="F:zinc ion transmembrane transporter activity"/>
    <property type="evidence" value="ECO:0007669"/>
    <property type="project" value="TreeGrafter"/>
</dbReference>